<name>A0ABW8LBI5_9GAMM</name>
<comment type="caution">
    <text evidence="1">The sequence shown here is derived from an EMBL/GenBank/DDBJ whole genome shotgun (WGS) entry which is preliminary data.</text>
</comment>
<reference evidence="1 2" key="1">
    <citation type="submission" date="2024-11" db="EMBL/GenBank/DDBJ databases">
        <title>The Natural Products Discovery Center: Release of the First 8490 Sequenced Strains for Exploring Actinobacteria Biosynthetic Diversity.</title>
        <authorList>
            <person name="Kalkreuter E."/>
            <person name="Kautsar S.A."/>
            <person name="Yang D."/>
            <person name="Bader C.D."/>
            <person name="Teijaro C.N."/>
            <person name="Fluegel L."/>
            <person name="Davis C.M."/>
            <person name="Simpson J.R."/>
            <person name="Lauterbach L."/>
            <person name="Steele A.D."/>
            <person name="Gui C."/>
            <person name="Meng S."/>
            <person name="Li G."/>
            <person name="Viehrig K."/>
            <person name="Ye F."/>
            <person name="Su P."/>
            <person name="Kiefer A.F."/>
            <person name="Nichols A."/>
            <person name="Cepeda A.J."/>
            <person name="Yan W."/>
            <person name="Fan B."/>
            <person name="Jiang Y."/>
            <person name="Adhikari A."/>
            <person name="Zheng C.-J."/>
            <person name="Schuster L."/>
            <person name="Cowan T.M."/>
            <person name="Smanski M.J."/>
            <person name="Chevrette M.G."/>
            <person name="De Carvalho L.P.S."/>
            <person name="Shen B."/>
        </authorList>
    </citation>
    <scope>NUCLEOTIDE SEQUENCE [LARGE SCALE GENOMIC DNA]</scope>
    <source>
        <strain evidence="1 2">NPDC077433</strain>
    </source>
</reference>
<dbReference type="PANTHER" id="PTHR38733:SF1">
    <property type="entry name" value="TYPE IV METHYL-DIRECTED RESTRICTION ENZYME ECOKMCRBC"/>
    <property type="match status" value="1"/>
</dbReference>
<accession>A0ABW8LBI5</accession>
<sequence length="431" mass="50350">MIDSKLLNHMLSDTIREHKRIDITPLSHIIESDIIFKKDEQRKCIESIRNGEQRFLQPSFFIGADWLVKNELAIYVAPKVDVDNQQIDYLHLLHFCLSRPDIAQYTDQLYEIKADQKYIEIEQEQDLLTPLLVMQFLQLLKKIVKKGLKKSYYSVERNLNGRIKGKVKVSQNIKRNLINNKKTSTICQYDVFGYDSIENRVLKHTLKFIQRYLAQTSTLSQYTQPLVNYCQPAFVTVSDDVNLNQLKSIKHNAFYKEYKEAIRIAKLIIKRFGYNTRNAKAQPTGKTSVPPFWIDMSKLFELYTLGLLKDRYGQKLIFQAQGTYGQPDFLLRDETNRLILDAKYRPKYQDEKYHIEDVRQLSGYARDTKLLSKLGYMSEAEQDSAVVGCVLIYTDQKAEMTLPEDLTLNKVNGFTRFYKVPVAMPVISFEK</sequence>
<keyword evidence="2" id="KW-1185">Reference proteome</keyword>
<gene>
    <name evidence="1" type="ORF">ACI2I3_12190</name>
</gene>
<evidence type="ECO:0000313" key="1">
    <source>
        <dbReference type="EMBL" id="MFK4002093.1"/>
    </source>
</evidence>
<evidence type="ECO:0008006" key="3">
    <source>
        <dbReference type="Google" id="ProtNLM"/>
    </source>
</evidence>
<dbReference type="Proteomes" id="UP001620234">
    <property type="component" value="Unassembled WGS sequence"/>
</dbReference>
<dbReference type="RefSeq" id="WP_404672402.1">
    <property type="nucleotide sequence ID" value="NZ_JBJDPD010000031.1"/>
</dbReference>
<dbReference type="EMBL" id="JBJDPD010000031">
    <property type="protein sequence ID" value="MFK4002093.1"/>
    <property type="molecule type" value="Genomic_DNA"/>
</dbReference>
<dbReference type="PANTHER" id="PTHR38733">
    <property type="entry name" value="PROTEIN MCRC"/>
    <property type="match status" value="1"/>
</dbReference>
<protein>
    <recommendedName>
        <fullName evidence="3">McrBC 5-methylcytosine restriction system component</fullName>
    </recommendedName>
</protein>
<dbReference type="InterPro" id="IPR019292">
    <property type="entry name" value="McrC"/>
</dbReference>
<evidence type="ECO:0000313" key="2">
    <source>
        <dbReference type="Proteomes" id="UP001620234"/>
    </source>
</evidence>
<proteinExistence type="predicted"/>
<organism evidence="1 2">
    <name type="scientific">Psychrobacter namhaensis</name>
    <dbReference type="NCBI Taxonomy" id="292734"/>
    <lineage>
        <taxon>Bacteria</taxon>
        <taxon>Pseudomonadati</taxon>
        <taxon>Pseudomonadota</taxon>
        <taxon>Gammaproteobacteria</taxon>
        <taxon>Moraxellales</taxon>
        <taxon>Moraxellaceae</taxon>
        <taxon>Psychrobacter</taxon>
    </lineage>
</organism>
<dbReference type="Pfam" id="PF10117">
    <property type="entry name" value="McrBC"/>
    <property type="match status" value="1"/>
</dbReference>